<feature type="binding site" evidence="9">
    <location>
        <begin position="321"/>
        <end position="325"/>
    </location>
    <ligand>
        <name>ATP</name>
        <dbReference type="ChEBI" id="CHEBI:30616"/>
    </ligand>
</feature>
<evidence type="ECO:0000256" key="9">
    <source>
        <dbReference type="HAMAP-Rule" id="MF_00020"/>
    </source>
</evidence>
<name>A0A1G9HRQ6_9RHOB</name>
<comment type="catalytic activity">
    <reaction evidence="9">
        <text>acetate + ATP = acetyl phosphate + ADP</text>
        <dbReference type="Rhea" id="RHEA:11352"/>
        <dbReference type="ChEBI" id="CHEBI:22191"/>
        <dbReference type="ChEBI" id="CHEBI:30089"/>
        <dbReference type="ChEBI" id="CHEBI:30616"/>
        <dbReference type="ChEBI" id="CHEBI:456216"/>
        <dbReference type="EC" id="2.7.2.1"/>
    </reaction>
</comment>
<dbReference type="STRING" id="571298.SAMN04488026_10706"/>
<dbReference type="SUPFAM" id="SSF53067">
    <property type="entry name" value="Actin-like ATPase domain"/>
    <property type="match status" value="2"/>
</dbReference>
<feature type="site" description="Transition state stabilizer" evidence="9">
    <location>
        <position position="235"/>
    </location>
</feature>
<dbReference type="Proteomes" id="UP000199382">
    <property type="component" value="Unassembled WGS sequence"/>
</dbReference>
<dbReference type="OrthoDB" id="9802453at2"/>
<dbReference type="Pfam" id="PF00871">
    <property type="entry name" value="Acetate_kinase"/>
    <property type="match status" value="1"/>
</dbReference>
<dbReference type="PANTHER" id="PTHR21060:SF21">
    <property type="entry name" value="ACETATE KINASE"/>
    <property type="match status" value="1"/>
</dbReference>
<comment type="cofactor">
    <cofactor evidence="9">
        <name>Mg(2+)</name>
        <dbReference type="ChEBI" id="CHEBI:18420"/>
    </cofactor>
    <cofactor evidence="9">
        <name>Mn(2+)</name>
        <dbReference type="ChEBI" id="CHEBI:29035"/>
    </cofactor>
    <text evidence="9">Mg(2+). Can also accept Mn(2+).</text>
</comment>
<gene>
    <name evidence="9" type="primary">ackA</name>
    <name evidence="11" type="ORF">SAMN04488026_10706</name>
</gene>
<sequence length="383" mass="41001">MSAILTLNAGSSSIKYSVYLTGADEPQEIAVGQIDGIGPNAVLLLKHDGKKTETELGEADHTTGLKAVLAALEPILGDQKVTGVGHRIVHGGPDYADPTVLNEQVLRDLEGFNKLAPLHQPHSIAAIRAAMVAFPDAVQVGCFDTGFHRGHDFVNDVYALPLKMYQEGIRRYGFHGLSYDYITGYLEKTHPELKDARVVIAHLGNGASMTAVKGCRAVASTLGFSAVDGLPMGTRCGQLDPGIMLYLLDKGMDAKALTNLLYKESGMKGLSEISHDMRTIAESDDPRAKQALDYYIERVAREFGSLAAANRGIDAVVFTGGVGEHSPVVRRGVAERLGFLGFSLDDEANERNAETISNGAVKIMVIPTDEEGVIARAVLSKLS</sequence>
<dbReference type="EMBL" id="FNEK01000070">
    <property type="protein sequence ID" value="SDL15620.1"/>
    <property type="molecule type" value="Genomic_DNA"/>
</dbReference>
<reference evidence="11 12" key="1">
    <citation type="submission" date="2016-10" db="EMBL/GenBank/DDBJ databases">
        <authorList>
            <person name="de Groot N.N."/>
        </authorList>
    </citation>
    <scope>NUCLEOTIDE SEQUENCE [LARGE SCALE GENOMIC DNA]</scope>
    <source>
        <strain evidence="11 12">DSM 25294</strain>
    </source>
</reference>
<dbReference type="AlphaFoldDB" id="A0A1G9HRQ6"/>
<evidence type="ECO:0000256" key="4">
    <source>
        <dbReference type="ARBA" id="ARBA00022723"/>
    </source>
</evidence>
<feature type="binding site" evidence="9">
    <location>
        <position position="15"/>
    </location>
    <ligand>
        <name>ATP</name>
        <dbReference type="ChEBI" id="CHEBI:30616"/>
    </ligand>
</feature>
<dbReference type="EC" id="2.7.2.1" evidence="9"/>
<comment type="pathway">
    <text evidence="9">Metabolic intermediate biosynthesis; acetyl-CoA biosynthesis; acetyl-CoA from acetate: step 1/2.</text>
</comment>
<dbReference type="PRINTS" id="PR00471">
    <property type="entry name" value="ACETATEKNASE"/>
</dbReference>
<evidence type="ECO:0000256" key="7">
    <source>
        <dbReference type="ARBA" id="ARBA00022840"/>
    </source>
</evidence>
<keyword evidence="8 9" id="KW-0460">Magnesium</keyword>
<dbReference type="InterPro" id="IPR043129">
    <property type="entry name" value="ATPase_NBD"/>
</dbReference>
<comment type="similarity">
    <text evidence="1 9 10">Belongs to the acetokinase family.</text>
</comment>
<evidence type="ECO:0000256" key="3">
    <source>
        <dbReference type="ARBA" id="ARBA00022679"/>
    </source>
</evidence>
<feature type="active site" description="Proton donor/acceptor" evidence="9">
    <location>
        <position position="144"/>
    </location>
</feature>
<keyword evidence="3 9" id="KW-0808">Transferase</keyword>
<feature type="binding site" evidence="9">
    <location>
        <begin position="276"/>
        <end position="278"/>
    </location>
    <ligand>
        <name>ATP</name>
        <dbReference type="ChEBI" id="CHEBI:30616"/>
    </ligand>
</feature>
<evidence type="ECO:0000256" key="6">
    <source>
        <dbReference type="ARBA" id="ARBA00022777"/>
    </source>
</evidence>
<dbReference type="Gene3D" id="3.30.420.40">
    <property type="match status" value="2"/>
</dbReference>
<dbReference type="PIRSF" id="PIRSF000722">
    <property type="entry name" value="Acetate_prop_kin"/>
    <property type="match status" value="1"/>
</dbReference>
<evidence type="ECO:0000256" key="2">
    <source>
        <dbReference type="ARBA" id="ARBA00022490"/>
    </source>
</evidence>
<dbReference type="RefSeq" id="WP_093162772.1">
    <property type="nucleotide sequence ID" value="NZ_FNEK01000070.1"/>
</dbReference>
<comment type="subunit">
    <text evidence="9">Homodimer.</text>
</comment>
<keyword evidence="6 9" id="KW-0418">Kinase</keyword>
<dbReference type="UniPathway" id="UPA00340">
    <property type="reaction ID" value="UER00458"/>
</dbReference>
<dbReference type="GO" id="GO:0005524">
    <property type="term" value="F:ATP binding"/>
    <property type="evidence" value="ECO:0007669"/>
    <property type="project" value="UniProtKB-KW"/>
</dbReference>
<organism evidence="11 12">
    <name type="scientific">Aliiruegeria lutimaris</name>
    <dbReference type="NCBI Taxonomy" id="571298"/>
    <lineage>
        <taxon>Bacteria</taxon>
        <taxon>Pseudomonadati</taxon>
        <taxon>Pseudomonadota</taxon>
        <taxon>Alphaproteobacteria</taxon>
        <taxon>Rhodobacterales</taxon>
        <taxon>Roseobacteraceae</taxon>
        <taxon>Aliiruegeria</taxon>
    </lineage>
</organism>
<evidence type="ECO:0000256" key="8">
    <source>
        <dbReference type="ARBA" id="ARBA00022842"/>
    </source>
</evidence>
<dbReference type="GO" id="GO:0006085">
    <property type="term" value="P:acetyl-CoA biosynthetic process"/>
    <property type="evidence" value="ECO:0007669"/>
    <property type="project" value="UniProtKB-UniRule"/>
</dbReference>
<dbReference type="GO" id="GO:0006083">
    <property type="term" value="P:acetate metabolic process"/>
    <property type="evidence" value="ECO:0007669"/>
    <property type="project" value="TreeGrafter"/>
</dbReference>
<dbReference type="NCBIfam" id="TIGR00016">
    <property type="entry name" value="ackA"/>
    <property type="match status" value="1"/>
</dbReference>
<dbReference type="GO" id="GO:0008776">
    <property type="term" value="F:acetate kinase activity"/>
    <property type="evidence" value="ECO:0007669"/>
    <property type="project" value="UniProtKB-UniRule"/>
</dbReference>
<feature type="binding site" evidence="9">
    <location>
        <position position="87"/>
    </location>
    <ligand>
        <name>substrate</name>
    </ligand>
</feature>
<feature type="binding site" evidence="9">
    <location>
        <begin position="202"/>
        <end position="206"/>
    </location>
    <ligand>
        <name>ATP</name>
        <dbReference type="ChEBI" id="CHEBI:30616"/>
    </ligand>
</feature>
<keyword evidence="5 9" id="KW-0547">Nucleotide-binding</keyword>
<evidence type="ECO:0000313" key="12">
    <source>
        <dbReference type="Proteomes" id="UP000199382"/>
    </source>
</evidence>
<dbReference type="GO" id="GO:0000287">
    <property type="term" value="F:magnesium ion binding"/>
    <property type="evidence" value="ECO:0007669"/>
    <property type="project" value="UniProtKB-UniRule"/>
</dbReference>
<dbReference type="HAMAP" id="MF_00020">
    <property type="entry name" value="Acetate_kinase"/>
    <property type="match status" value="1"/>
</dbReference>
<comment type="subcellular location">
    <subcellularLocation>
        <location evidence="9">Cytoplasm</location>
    </subcellularLocation>
</comment>
<evidence type="ECO:0000256" key="1">
    <source>
        <dbReference type="ARBA" id="ARBA00008748"/>
    </source>
</evidence>
<evidence type="ECO:0000313" key="11">
    <source>
        <dbReference type="EMBL" id="SDL15620.1"/>
    </source>
</evidence>
<keyword evidence="7 9" id="KW-0067">ATP-binding</keyword>
<feature type="binding site" evidence="9">
    <location>
        <position position="370"/>
    </location>
    <ligand>
        <name>Mg(2+)</name>
        <dbReference type="ChEBI" id="CHEBI:18420"/>
    </ligand>
</feature>
<keyword evidence="12" id="KW-1185">Reference proteome</keyword>
<dbReference type="GO" id="GO:0005829">
    <property type="term" value="C:cytosol"/>
    <property type="evidence" value="ECO:0007669"/>
    <property type="project" value="TreeGrafter"/>
</dbReference>
<evidence type="ECO:0000256" key="5">
    <source>
        <dbReference type="ARBA" id="ARBA00022741"/>
    </source>
</evidence>
<keyword evidence="2 9" id="KW-0963">Cytoplasm</keyword>
<evidence type="ECO:0000256" key="10">
    <source>
        <dbReference type="RuleBase" id="RU003835"/>
    </source>
</evidence>
<protein>
    <recommendedName>
        <fullName evidence="9">Acetate kinase</fullName>
        <ecNumber evidence="9">2.7.2.1</ecNumber>
    </recommendedName>
    <alternativeName>
        <fullName evidence="9">Acetokinase</fullName>
    </alternativeName>
</protein>
<feature type="binding site" evidence="9">
    <location>
        <position position="8"/>
    </location>
    <ligand>
        <name>Mg(2+)</name>
        <dbReference type="ChEBI" id="CHEBI:18420"/>
    </ligand>
</feature>
<dbReference type="PROSITE" id="PS01075">
    <property type="entry name" value="ACETATE_KINASE_1"/>
    <property type="match status" value="1"/>
</dbReference>
<dbReference type="PANTHER" id="PTHR21060">
    <property type="entry name" value="ACETATE KINASE"/>
    <property type="match status" value="1"/>
</dbReference>
<dbReference type="InterPro" id="IPR000890">
    <property type="entry name" value="Aliphatic_acid_kin_short-chain"/>
</dbReference>
<feature type="site" description="Transition state stabilizer" evidence="9">
    <location>
        <position position="175"/>
    </location>
</feature>
<accession>A0A1G9HRQ6</accession>
<dbReference type="InterPro" id="IPR004372">
    <property type="entry name" value="Ac/propionate_kinase"/>
</dbReference>
<comment type="function">
    <text evidence="9">Catalyzes the formation of acetyl phosphate from acetate and ATP. Can also catalyze the reverse reaction.</text>
</comment>
<dbReference type="InterPro" id="IPR023865">
    <property type="entry name" value="Aliphatic_acid_kinase_CS"/>
</dbReference>
<keyword evidence="4 9" id="KW-0479">Metal-binding</keyword>
<proteinExistence type="inferred from homology"/>